<comment type="subcellular location">
    <subcellularLocation>
        <location evidence="1">Membrane</location>
        <topology evidence="1">Multi-pass membrane protein</topology>
    </subcellularLocation>
</comment>
<dbReference type="EMBL" id="AAFI02000013">
    <property type="protein sequence ID" value="EAL69637.1"/>
    <property type="molecule type" value="Genomic_DNA"/>
</dbReference>
<dbReference type="GO" id="GO:0005765">
    <property type="term" value="C:lysosomal membrane"/>
    <property type="evidence" value="ECO:0000318"/>
    <property type="project" value="GO_Central"/>
</dbReference>
<evidence type="ECO:0000256" key="5">
    <source>
        <dbReference type="SAM" id="Phobius"/>
    </source>
</evidence>
<dbReference type="PaxDb" id="44689-DDB0202507"/>
<evidence type="ECO:0000313" key="7">
    <source>
        <dbReference type="EMBL" id="EAL69637.1"/>
    </source>
</evidence>
<organism evidence="7 8">
    <name type="scientific">Dictyostelium discoideum</name>
    <name type="common">Social amoeba</name>
    <dbReference type="NCBI Taxonomy" id="44689"/>
    <lineage>
        <taxon>Eukaryota</taxon>
        <taxon>Amoebozoa</taxon>
        <taxon>Evosea</taxon>
        <taxon>Eumycetozoa</taxon>
        <taxon>Dictyostelia</taxon>
        <taxon>Dictyosteliales</taxon>
        <taxon>Dictyosteliaceae</taxon>
        <taxon>Dictyostelium</taxon>
    </lineage>
</organism>
<dbReference type="KEGG" id="ddi:DDB_G0275773"/>
<dbReference type="PhylomeDB" id="Q553D1"/>
<feature type="transmembrane region" description="Helical" evidence="5">
    <location>
        <begin position="28"/>
        <end position="52"/>
    </location>
</feature>
<dbReference type="Gene3D" id="1.20.1250.20">
    <property type="entry name" value="MFS general substrate transporter like domains"/>
    <property type="match status" value="1"/>
</dbReference>
<gene>
    <name evidence="7" type="ORF">DDB_G0275773</name>
</gene>
<dbReference type="Proteomes" id="UP000002195">
    <property type="component" value="Unassembled WGS sequence"/>
</dbReference>
<dbReference type="dictyBase" id="DDB_G0275773"/>
<evidence type="ECO:0000256" key="3">
    <source>
        <dbReference type="ARBA" id="ARBA00022989"/>
    </source>
</evidence>
<dbReference type="InterPro" id="IPR020846">
    <property type="entry name" value="MFS_dom"/>
</dbReference>
<dbReference type="GO" id="GO:0022857">
    <property type="term" value="F:transmembrane transporter activity"/>
    <property type="evidence" value="ECO:0000318"/>
    <property type="project" value="GO_Central"/>
</dbReference>
<feature type="transmembrane region" description="Helical" evidence="5">
    <location>
        <begin position="338"/>
        <end position="357"/>
    </location>
</feature>
<dbReference type="SUPFAM" id="SSF103473">
    <property type="entry name" value="MFS general substrate transporter"/>
    <property type="match status" value="1"/>
</dbReference>
<comment type="caution">
    <text evidence="7">The sequence shown here is derived from an EMBL/GenBank/DDBJ whole genome shotgun (WGS) entry which is preliminary data.</text>
</comment>
<keyword evidence="8" id="KW-1185">Reference proteome</keyword>
<reference evidence="7 8" key="1">
    <citation type="journal article" date="2005" name="Nature">
        <title>The genome of the social amoeba Dictyostelium discoideum.</title>
        <authorList>
            <consortium name="The Dictyostelium discoideum Sequencing Consortium"/>
            <person name="Eichinger L."/>
            <person name="Pachebat J.A."/>
            <person name="Glockner G."/>
            <person name="Rajandream M.A."/>
            <person name="Sucgang R."/>
            <person name="Berriman M."/>
            <person name="Song J."/>
            <person name="Olsen R."/>
            <person name="Szafranski K."/>
            <person name="Xu Q."/>
            <person name="Tunggal B."/>
            <person name="Kummerfeld S."/>
            <person name="Madera M."/>
            <person name="Konfortov B.A."/>
            <person name="Rivero F."/>
            <person name="Bankier A.T."/>
            <person name="Lehmann R."/>
            <person name="Hamlin N."/>
            <person name="Davies R."/>
            <person name="Gaudet P."/>
            <person name="Fey P."/>
            <person name="Pilcher K."/>
            <person name="Chen G."/>
            <person name="Saunders D."/>
            <person name="Sodergren E."/>
            <person name="Davis P."/>
            <person name="Kerhornou A."/>
            <person name="Nie X."/>
            <person name="Hall N."/>
            <person name="Anjard C."/>
            <person name="Hemphill L."/>
            <person name="Bason N."/>
            <person name="Farbrother P."/>
            <person name="Desany B."/>
            <person name="Just E."/>
            <person name="Morio T."/>
            <person name="Rost R."/>
            <person name="Churcher C."/>
            <person name="Cooper J."/>
            <person name="Haydock S."/>
            <person name="van Driessche N."/>
            <person name="Cronin A."/>
            <person name="Goodhead I."/>
            <person name="Muzny D."/>
            <person name="Mourier T."/>
            <person name="Pain A."/>
            <person name="Lu M."/>
            <person name="Harper D."/>
            <person name="Lindsay R."/>
            <person name="Hauser H."/>
            <person name="James K."/>
            <person name="Quiles M."/>
            <person name="Madan Babu M."/>
            <person name="Saito T."/>
            <person name="Buchrieser C."/>
            <person name="Wardroper A."/>
            <person name="Felder M."/>
            <person name="Thangavelu M."/>
            <person name="Johnson D."/>
            <person name="Knights A."/>
            <person name="Loulseged H."/>
            <person name="Mungall K."/>
            <person name="Oliver K."/>
            <person name="Price C."/>
            <person name="Quail M.A."/>
            <person name="Urushihara H."/>
            <person name="Hernandez J."/>
            <person name="Rabbinowitsch E."/>
            <person name="Steffen D."/>
            <person name="Sanders M."/>
            <person name="Ma J."/>
            <person name="Kohara Y."/>
            <person name="Sharp S."/>
            <person name="Simmonds M."/>
            <person name="Spiegler S."/>
            <person name="Tivey A."/>
            <person name="Sugano S."/>
            <person name="White B."/>
            <person name="Walker D."/>
            <person name="Woodward J."/>
            <person name="Winckler T."/>
            <person name="Tanaka Y."/>
            <person name="Shaulsky G."/>
            <person name="Schleicher M."/>
            <person name="Weinstock G."/>
            <person name="Rosenthal A."/>
            <person name="Cox E.C."/>
            <person name="Chisholm R.L."/>
            <person name="Gibbs R."/>
            <person name="Loomis W.F."/>
            <person name="Platzer M."/>
            <person name="Kay R.R."/>
            <person name="Williams J."/>
            <person name="Dear P.H."/>
            <person name="Noegel A.A."/>
            <person name="Barrell B."/>
            <person name="Kuspa A."/>
        </authorList>
    </citation>
    <scope>NUCLEOTIDE SEQUENCE [LARGE SCALE GENOMIC DNA]</scope>
    <source>
        <strain evidence="7 8">AX4</strain>
    </source>
</reference>
<dbReference type="PANTHER" id="PTHR23510:SF15">
    <property type="entry name" value="MAJOR FACILITATOR SUPERFAMILY (MFS) PROFILE DOMAIN-CONTAINING PROTEIN"/>
    <property type="match status" value="1"/>
</dbReference>
<dbReference type="InterPro" id="IPR051068">
    <property type="entry name" value="MFS_Domain-Containing_Protein"/>
</dbReference>
<feature type="transmembrane region" description="Helical" evidence="5">
    <location>
        <begin position="90"/>
        <end position="112"/>
    </location>
</feature>
<evidence type="ECO:0000256" key="4">
    <source>
        <dbReference type="ARBA" id="ARBA00023136"/>
    </source>
</evidence>
<dbReference type="OMA" id="KTPRRFW"/>
<feature type="transmembrane region" description="Helical" evidence="5">
    <location>
        <begin position="443"/>
        <end position="462"/>
    </location>
</feature>
<name>Q553D1_DICDI</name>
<evidence type="ECO:0000256" key="2">
    <source>
        <dbReference type="ARBA" id="ARBA00022692"/>
    </source>
</evidence>
<dbReference type="GeneID" id="8620068"/>
<feature type="transmembrane region" description="Helical" evidence="5">
    <location>
        <begin position="313"/>
        <end position="331"/>
    </location>
</feature>
<feature type="transmembrane region" description="Helical" evidence="5">
    <location>
        <begin position="377"/>
        <end position="400"/>
    </location>
</feature>
<evidence type="ECO:0000256" key="1">
    <source>
        <dbReference type="ARBA" id="ARBA00004141"/>
    </source>
</evidence>
<dbReference type="HOGENOM" id="CLU_551445_0_0_1"/>
<feature type="transmembrane region" description="Helical" evidence="5">
    <location>
        <begin position="193"/>
        <end position="214"/>
    </location>
</feature>
<dbReference type="AlphaFoldDB" id="Q553D1"/>
<proteinExistence type="predicted"/>
<protein>
    <recommendedName>
        <fullName evidence="6">Major facilitator superfamily (MFS) profile domain-containing protein</fullName>
    </recommendedName>
</protein>
<feature type="transmembrane region" description="Helical" evidence="5">
    <location>
        <begin position="58"/>
        <end position="78"/>
    </location>
</feature>
<dbReference type="RefSeq" id="XP_643487.1">
    <property type="nucleotide sequence ID" value="XM_638395.1"/>
</dbReference>
<feature type="transmembrane region" description="Helical" evidence="5">
    <location>
        <begin position="124"/>
        <end position="143"/>
    </location>
</feature>
<keyword evidence="4 5" id="KW-0472">Membrane</keyword>
<dbReference type="VEuPathDB" id="AmoebaDB:DDB_G0275773"/>
<evidence type="ECO:0000313" key="8">
    <source>
        <dbReference type="Proteomes" id="UP000002195"/>
    </source>
</evidence>
<dbReference type="PANTHER" id="PTHR23510">
    <property type="entry name" value="INNER MEMBRANE TRANSPORT PROTEIN YAJR"/>
    <property type="match status" value="1"/>
</dbReference>
<sequence length="495" mass="55485">METFENENLLDDSQRNYQIVGKTTPRKYWIGLIIILLSNISLSIISVSIWPYLHNNNISIFFLAAAISGFHTGSSIGRKFFSYYIEKTQSYWLLLFTSLGITLIGDILYASYPSQSVVLVSRTLVGFGTGSQVVLQSLLTEAADPILLKTRISNVSFFTSLAYIVGPAIIASISSIDLSNTPYIQTTNSLKVLVWFSAFLTFSCIIITIIGKIIDNSISKHYKSNLNNLDDNNNNNQINNHGYFGINNNNNNNNNTFRVSKRSCIIPANIAIVLYGFTHYLIFNAGMVLETLMIPYMIDVGGVSDYDWNLTKIALFFIGLGVSCAIVLVLSKKIQNQTLLLFSSLVLMTVGYGFMVVWQFPNYKFTTSTIDPPLFRFLLGVTFVAIGFPIAVTSSITLYFEIFSNLQQQKPFISTFFQLASNLGRLLGPIWAALMFTEVNANYSFLFAMIICLVCLLLLLILKKSIKSINSNQVYNPKNDPIIRMEDEGDETNQF</sequence>
<feature type="transmembrane region" description="Helical" evidence="5">
    <location>
        <begin position="264"/>
        <end position="283"/>
    </location>
</feature>
<evidence type="ECO:0000259" key="6">
    <source>
        <dbReference type="PROSITE" id="PS50850"/>
    </source>
</evidence>
<keyword evidence="2 5" id="KW-0812">Transmembrane</keyword>
<dbReference type="Pfam" id="PF07690">
    <property type="entry name" value="MFS_1"/>
    <property type="match status" value="1"/>
</dbReference>
<dbReference type="eggNOG" id="KOG2325">
    <property type="taxonomic scope" value="Eukaryota"/>
</dbReference>
<accession>Q553D1</accession>
<dbReference type="InterPro" id="IPR036259">
    <property type="entry name" value="MFS_trans_sf"/>
</dbReference>
<feature type="transmembrane region" description="Helical" evidence="5">
    <location>
        <begin position="412"/>
        <end position="437"/>
    </location>
</feature>
<keyword evidence="3 5" id="KW-1133">Transmembrane helix</keyword>
<feature type="transmembrane region" description="Helical" evidence="5">
    <location>
        <begin position="155"/>
        <end position="173"/>
    </location>
</feature>
<feature type="domain" description="Major facilitator superfamily (MFS) profile" evidence="6">
    <location>
        <begin position="27"/>
        <end position="467"/>
    </location>
</feature>
<dbReference type="PROSITE" id="PS50850">
    <property type="entry name" value="MFS"/>
    <property type="match status" value="1"/>
</dbReference>
<dbReference type="InterPro" id="IPR011701">
    <property type="entry name" value="MFS"/>
</dbReference>
<dbReference type="InParanoid" id="Q553D1"/>